<comment type="caution">
    <text evidence="8">The sequence shown here is derived from an EMBL/GenBank/DDBJ whole genome shotgun (WGS) entry which is preliminary data.</text>
</comment>
<organism evidence="8 9">
    <name type="scientific">Mizuhopecten yessoensis</name>
    <name type="common">Japanese scallop</name>
    <name type="synonym">Patinopecten yessoensis</name>
    <dbReference type="NCBI Taxonomy" id="6573"/>
    <lineage>
        <taxon>Eukaryota</taxon>
        <taxon>Metazoa</taxon>
        <taxon>Spiralia</taxon>
        <taxon>Lophotrochozoa</taxon>
        <taxon>Mollusca</taxon>
        <taxon>Bivalvia</taxon>
        <taxon>Autobranchia</taxon>
        <taxon>Pteriomorphia</taxon>
        <taxon>Pectinida</taxon>
        <taxon>Pectinoidea</taxon>
        <taxon>Pectinidae</taxon>
        <taxon>Mizuhopecten</taxon>
    </lineage>
</organism>
<dbReference type="GO" id="GO:0000398">
    <property type="term" value="P:mRNA splicing, via spliceosome"/>
    <property type="evidence" value="ECO:0007669"/>
    <property type="project" value="TreeGrafter"/>
</dbReference>
<feature type="compositionally biased region" description="Basic and acidic residues" evidence="6">
    <location>
        <begin position="181"/>
        <end position="211"/>
    </location>
</feature>
<dbReference type="PROSITE" id="PS50102">
    <property type="entry name" value="RRM"/>
    <property type="match status" value="1"/>
</dbReference>
<accession>A0A210QZ03</accession>
<evidence type="ECO:0000256" key="2">
    <source>
        <dbReference type="ARBA" id="ARBA00021080"/>
    </source>
</evidence>
<dbReference type="Gene3D" id="3.30.70.330">
    <property type="match status" value="1"/>
</dbReference>
<dbReference type="PANTHER" id="PTHR13952">
    <property type="entry name" value="U1 SMALL NUCLEAR RIBONUCLEOPROTEIN 70 KD"/>
    <property type="match status" value="1"/>
</dbReference>
<gene>
    <name evidence="8" type="ORF">KP79_PYT15347</name>
</gene>
<dbReference type="Proteomes" id="UP000242188">
    <property type="component" value="Unassembled WGS sequence"/>
</dbReference>
<dbReference type="PANTHER" id="PTHR13952:SF6">
    <property type="entry name" value="U11_U12 SMALL NUCLEAR RIBONUCLEOPROTEIN 35 KDA PROTEIN"/>
    <property type="match status" value="1"/>
</dbReference>
<feature type="compositionally biased region" description="Basic and acidic residues" evidence="6">
    <location>
        <begin position="241"/>
        <end position="304"/>
    </location>
</feature>
<dbReference type="OrthoDB" id="6159137at2759"/>
<reference evidence="8 9" key="1">
    <citation type="journal article" date="2017" name="Nat. Ecol. Evol.">
        <title>Scallop genome provides insights into evolution of bilaterian karyotype and development.</title>
        <authorList>
            <person name="Wang S."/>
            <person name="Zhang J."/>
            <person name="Jiao W."/>
            <person name="Li J."/>
            <person name="Xun X."/>
            <person name="Sun Y."/>
            <person name="Guo X."/>
            <person name="Huan P."/>
            <person name="Dong B."/>
            <person name="Zhang L."/>
            <person name="Hu X."/>
            <person name="Sun X."/>
            <person name="Wang J."/>
            <person name="Zhao C."/>
            <person name="Wang Y."/>
            <person name="Wang D."/>
            <person name="Huang X."/>
            <person name="Wang R."/>
            <person name="Lv J."/>
            <person name="Li Y."/>
            <person name="Zhang Z."/>
            <person name="Liu B."/>
            <person name="Lu W."/>
            <person name="Hui Y."/>
            <person name="Liang J."/>
            <person name="Zhou Z."/>
            <person name="Hou R."/>
            <person name="Li X."/>
            <person name="Liu Y."/>
            <person name="Li H."/>
            <person name="Ning X."/>
            <person name="Lin Y."/>
            <person name="Zhao L."/>
            <person name="Xing Q."/>
            <person name="Dou J."/>
            <person name="Li Y."/>
            <person name="Mao J."/>
            <person name="Guo H."/>
            <person name="Dou H."/>
            <person name="Li T."/>
            <person name="Mu C."/>
            <person name="Jiang W."/>
            <person name="Fu Q."/>
            <person name="Fu X."/>
            <person name="Miao Y."/>
            <person name="Liu J."/>
            <person name="Yu Q."/>
            <person name="Li R."/>
            <person name="Liao H."/>
            <person name="Li X."/>
            <person name="Kong Y."/>
            <person name="Jiang Z."/>
            <person name="Chourrout D."/>
            <person name="Li R."/>
            <person name="Bao Z."/>
        </authorList>
    </citation>
    <scope>NUCLEOTIDE SEQUENCE [LARGE SCALE GENOMIC DNA]</scope>
    <source>
        <strain evidence="8 9">PY_sf001</strain>
    </source>
</reference>
<dbReference type="Pfam" id="PF00076">
    <property type="entry name" value="RRM_1"/>
    <property type="match status" value="1"/>
</dbReference>
<dbReference type="InterPro" id="IPR012677">
    <property type="entry name" value="Nucleotide-bd_a/b_plait_sf"/>
</dbReference>
<keyword evidence="9" id="KW-1185">Reference proteome</keyword>
<dbReference type="InterPro" id="IPR035979">
    <property type="entry name" value="RBD_domain_sf"/>
</dbReference>
<feature type="region of interest" description="Disordered" evidence="6">
    <location>
        <begin position="181"/>
        <end position="318"/>
    </location>
</feature>
<dbReference type="EMBL" id="NEDP02001165">
    <property type="protein sequence ID" value="OWF53970.1"/>
    <property type="molecule type" value="Genomic_DNA"/>
</dbReference>
<keyword evidence="5" id="KW-0694">RNA-binding</keyword>
<feature type="compositionally biased region" description="Basic and acidic residues" evidence="6">
    <location>
        <begin position="220"/>
        <end position="234"/>
    </location>
</feature>
<keyword evidence="3" id="KW-0539">Nucleus</keyword>
<dbReference type="SUPFAM" id="SSF54928">
    <property type="entry name" value="RNA-binding domain, RBD"/>
    <property type="match status" value="1"/>
</dbReference>
<dbReference type="InterPro" id="IPR051183">
    <property type="entry name" value="U1_U11-U12_snRNP_70-35kDa"/>
</dbReference>
<evidence type="ECO:0000256" key="6">
    <source>
        <dbReference type="SAM" id="MobiDB-lite"/>
    </source>
</evidence>
<evidence type="ECO:0000259" key="7">
    <source>
        <dbReference type="PROSITE" id="PS50102"/>
    </source>
</evidence>
<dbReference type="GO" id="GO:0017069">
    <property type="term" value="F:snRNA binding"/>
    <property type="evidence" value="ECO:0007669"/>
    <property type="project" value="TreeGrafter"/>
</dbReference>
<dbReference type="GO" id="GO:0071011">
    <property type="term" value="C:precatalytic spliceosome"/>
    <property type="evidence" value="ECO:0007669"/>
    <property type="project" value="TreeGrafter"/>
</dbReference>
<proteinExistence type="predicted"/>
<evidence type="ECO:0000313" key="9">
    <source>
        <dbReference type="Proteomes" id="UP000242188"/>
    </source>
</evidence>
<dbReference type="AlphaFoldDB" id="A0A210QZ03"/>
<evidence type="ECO:0000256" key="3">
    <source>
        <dbReference type="ARBA" id="ARBA00023242"/>
    </source>
</evidence>
<protein>
    <recommendedName>
        <fullName evidence="2">U11/U12 small nuclear ribonucleoprotein 35 kDa protein</fullName>
    </recommendedName>
    <alternativeName>
        <fullName evidence="4">U1 snRNP-binding protein homolog</fullName>
    </alternativeName>
</protein>
<evidence type="ECO:0000256" key="4">
    <source>
        <dbReference type="ARBA" id="ARBA00031739"/>
    </source>
</evidence>
<comment type="subcellular location">
    <subcellularLocation>
        <location evidence="1">Nucleus</location>
    </subcellularLocation>
</comment>
<dbReference type="InterPro" id="IPR000504">
    <property type="entry name" value="RRM_dom"/>
</dbReference>
<dbReference type="SMART" id="SM00360">
    <property type="entry name" value="RRM"/>
    <property type="match status" value="1"/>
</dbReference>
<feature type="compositionally biased region" description="Basic residues" evidence="6">
    <location>
        <begin position="305"/>
        <end position="318"/>
    </location>
</feature>
<feature type="region of interest" description="Disordered" evidence="6">
    <location>
        <begin position="148"/>
        <end position="168"/>
    </location>
</feature>
<dbReference type="STRING" id="6573.A0A210QZ03"/>
<sequence length="318" mass="37053">MERDRWSPIATTYDPLRAGSIDTTDRDPHDRGIVKAMNAKYRPNKDVVGSPEKTVFIARLNPKTTEDTVESKFSKYGDIERLRLVRDLVTGCSRCYAFVEYQNEKSAYRATKEADKIELDGCEIFVDFECERKLKGWIPRRLGGGLGGKKESGQLRFGGKDRPFRKPLDLENRFRSDHSLRDRTRFQDDSRSRSEYGQDGRRQGRFEKVFSDRSSTGKYQEARERQRHSGKDYSDSSQSGRSREDRDSYRDYSEGRDRSVVGRSRGDRDRYRCSDGDYSVTRDRSPASVSSRDRRRESDHGDNHRSHHRRSRSGSRDR</sequence>
<dbReference type="FunFam" id="3.30.70.330:FF:000132">
    <property type="entry name" value="Small nuclear ribonucleoprotein U11/U12 subunit 35"/>
    <property type="match status" value="1"/>
</dbReference>
<keyword evidence="8" id="KW-0687">Ribonucleoprotein</keyword>
<feature type="domain" description="RRM" evidence="7">
    <location>
        <begin position="53"/>
        <end position="131"/>
    </location>
</feature>
<evidence type="ECO:0000256" key="1">
    <source>
        <dbReference type="ARBA" id="ARBA00004123"/>
    </source>
</evidence>
<dbReference type="GO" id="GO:0003729">
    <property type="term" value="F:mRNA binding"/>
    <property type="evidence" value="ECO:0007669"/>
    <property type="project" value="TreeGrafter"/>
</dbReference>
<evidence type="ECO:0000256" key="5">
    <source>
        <dbReference type="PROSITE-ProRule" id="PRU00176"/>
    </source>
</evidence>
<evidence type="ECO:0000313" key="8">
    <source>
        <dbReference type="EMBL" id="OWF53970.1"/>
    </source>
</evidence>
<name>A0A210QZ03_MIZYE</name>